<name>A0A3Q0IJZ6_DIACI</name>
<dbReference type="RefSeq" id="XP_026676506.1">
    <property type="nucleotide sequence ID" value="XM_026820705.1"/>
</dbReference>
<dbReference type="AlphaFoldDB" id="A0A3Q0IJZ6"/>
<keyword evidence="1" id="KW-1185">Reference proteome</keyword>
<organism evidence="1 3">
    <name type="scientific">Diaphorina citri</name>
    <name type="common">Asian citrus psyllid</name>
    <dbReference type="NCBI Taxonomy" id="121845"/>
    <lineage>
        <taxon>Eukaryota</taxon>
        <taxon>Metazoa</taxon>
        <taxon>Ecdysozoa</taxon>
        <taxon>Arthropoda</taxon>
        <taxon>Hexapoda</taxon>
        <taxon>Insecta</taxon>
        <taxon>Pterygota</taxon>
        <taxon>Neoptera</taxon>
        <taxon>Paraneoptera</taxon>
        <taxon>Hemiptera</taxon>
        <taxon>Sternorrhyncha</taxon>
        <taxon>Psylloidea</taxon>
        <taxon>Psyllidae</taxon>
        <taxon>Diaphorininae</taxon>
        <taxon>Diaphorina</taxon>
    </lineage>
</organism>
<sequence length="102" mass="11910">MAQYNINSHDYKLINYNNNNNVKRKESIHSGHFMISQFEVDDEEDEIMPQVPQDDIKMVIEPATIVPYTRPSAIMPRRSRVKSSVIETSLTKLFECMSLAYR</sequence>
<dbReference type="PaxDb" id="121845-A0A3Q0IJZ6"/>
<dbReference type="Proteomes" id="UP000079169">
    <property type="component" value="Unplaced"/>
</dbReference>
<dbReference type="STRING" id="121845.A0A3Q0IJZ6"/>
<dbReference type="RefSeq" id="XP_026676503.1">
    <property type="nucleotide sequence ID" value="XM_026820702.1"/>
</dbReference>
<dbReference type="GeneID" id="103505360"/>
<dbReference type="RefSeq" id="XP_026676504.1">
    <property type="nucleotide sequence ID" value="XM_026820703.1"/>
</dbReference>
<dbReference type="KEGG" id="dci:103505360"/>
<evidence type="ECO:0000313" key="6">
    <source>
        <dbReference type="RefSeq" id="XP_026676505.1"/>
    </source>
</evidence>
<dbReference type="RefSeq" id="XP_026676505.1">
    <property type="nucleotide sequence ID" value="XM_026820704.1"/>
</dbReference>
<evidence type="ECO:0000313" key="1">
    <source>
        <dbReference type="Proteomes" id="UP000079169"/>
    </source>
</evidence>
<dbReference type="RefSeq" id="XP_026676502.1">
    <property type="nucleotide sequence ID" value="XM_026820701.1"/>
</dbReference>
<dbReference type="RefSeq" id="XP_026676500.1">
    <property type="nucleotide sequence ID" value="XM_026820699.1"/>
</dbReference>
<evidence type="ECO:0000313" key="3">
    <source>
        <dbReference type="RefSeq" id="XP_026676502.1"/>
    </source>
</evidence>
<reference evidence="2 3" key="1">
    <citation type="submission" date="2025-04" db="UniProtKB">
        <authorList>
            <consortium name="RefSeq"/>
        </authorList>
    </citation>
    <scope>IDENTIFICATION</scope>
</reference>
<protein>
    <submittedName>
        <fullName evidence="2 3">Uncharacterized protein LOC103505360</fullName>
    </submittedName>
</protein>
<evidence type="ECO:0000313" key="2">
    <source>
        <dbReference type="RefSeq" id="XP_026676500.1"/>
    </source>
</evidence>
<evidence type="ECO:0000313" key="4">
    <source>
        <dbReference type="RefSeq" id="XP_026676503.1"/>
    </source>
</evidence>
<evidence type="ECO:0000313" key="5">
    <source>
        <dbReference type="RefSeq" id="XP_026676504.1"/>
    </source>
</evidence>
<evidence type="ECO:0000313" key="7">
    <source>
        <dbReference type="RefSeq" id="XP_026676506.1"/>
    </source>
</evidence>
<gene>
    <name evidence="2 3 4 5 6 7" type="primary">LOC103505360</name>
</gene>
<accession>A0A3Q0IJZ6</accession>
<proteinExistence type="predicted"/>